<comment type="caution">
    <text evidence="5">The sequence shown here is derived from an EMBL/GenBank/DDBJ whole genome shotgun (WGS) entry which is preliminary data.</text>
</comment>
<dbReference type="InterPro" id="IPR028909">
    <property type="entry name" value="bL21-like"/>
</dbReference>
<evidence type="ECO:0000313" key="6">
    <source>
        <dbReference type="Proteomes" id="UP001159428"/>
    </source>
</evidence>
<dbReference type="PANTHER" id="PTHR21349:SF0">
    <property type="entry name" value="LARGE RIBOSOMAL SUBUNIT PROTEIN BL21M"/>
    <property type="match status" value="1"/>
</dbReference>
<dbReference type="Pfam" id="PF00829">
    <property type="entry name" value="Ribosomal_L21p"/>
    <property type="match status" value="1"/>
</dbReference>
<keyword evidence="3" id="KW-0687">Ribonucleoprotein</keyword>
<dbReference type="PANTHER" id="PTHR21349">
    <property type="entry name" value="50S RIBOSOMAL PROTEIN L21"/>
    <property type="match status" value="1"/>
</dbReference>
<dbReference type="InterPro" id="IPR001787">
    <property type="entry name" value="Ribosomal_bL21"/>
</dbReference>
<dbReference type="GO" id="GO:0005762">
    <property type="term" value="C:mitochondrial large ribosomal subunit"/>
    <property type="evidence" value="ECO:0007669"/>
    <property type="project" value="TreeGrafter"/>
</dbReference>
<gene>
    <name evidence="5" type="ORF">PMEA_00034884</name>
</gene>
<reference evidence="5 6" key="1">
    <citation type="submission" date="2022-05" db="EMBL/GenBank/DDBJ databases">
        <authorList>
            <consortium name="Genoscope - CEA"/>
            <person name="William W."/>
        </authorList>
    </citation>
    <scope>NUCLEOTIDE SEQUENCE [LARGE SCALE GENOMIC DNA]</scope>
</reference>
<organism evidence="5 6">
    <name type="scientific">Pocillopora meandrina</name>
    <dbReference type="NCBI Taxonomy" id="46732"/>
    <lineage>
        <taxon>Eukaryota</taxon>
        <taxon>Metazoa</taxon>
        <taxon>Cnidaria</taxon>
        <taxon>Anthozoa</taxon>
        <taxon>Hexacorallia</taxon>
        <taxon>Scleractinia</taxon>
        <taxon>Astrocoeniina</taxon>
        <taxon>Pocilloporidae</taxon>
        <taxon>Pocillopora</taxon>
    </lineage>
</organism>
<proteinExistence type="inferred from homology"/>
<dbReference type="GO" id="GO:0006412">
    <property type="term" value="P:translation"/>
    <property type="evidence" value="ECO:0007669"/>
    <property type="project" value="InterPro"/>
</dbReference>
<dbReference type="InterPro" id="IPR036164">
    <property type="entry name" value="bL21-like_sf"/>
</dbReference>
<dbReference type="GO" id="GO:0003735">
    <property type="term" value="F:structural constituent of ribosome"/>
    <property type="evidence" value="ECO:0007669"/>
    <property type="project" value="InterPro"/>
</dbReference>
<name>A0AAU9W5N8_9CNID</name>
<accession>A0AAU9W5N8</accession>
<protein>
    <recommendedName>
        <fullName evidence="4">Large ribosomal subunit protein bL21m</fullName>
    </recommendedName>
</protein>
<dbReference type="Proteomes" id="UP001159428">
    <property type="component" value="Unassembled WGS sequence"/>
</dbReference>
<evidence type="ECO:0000256" key="2">
    <source>
        <dbReference type="ARBA" id="ARBA00022980"/>
    </source>
</evidence>
<dbReference type="NCBIfam" id="TIGR00061">
    <property type="entry name" value="L21"/>
    <property type="match status" value="1"/>
</dbReference>
<keyword evidence="2" id="KW-0689">Ribosomal protein</keyword>
<evidence type="ECO:0000313" key="5">
    <source>
        <dbReference type="EMBL" id="CAH3104785.1"/>
    </source>
</evidence>
<keyword evidence="6" id="KW-1185">Reference proteome</keyword>
<dbReference type="AlphaFoldDB" id="A0AAU9W5N8"/>
<sequence length="243" mass="26600">MAAKNVVSCANLLRSSFTRNLRKTSVAGLCVAVKNHKYQGANSNVLASNNLVKNSLTMFTKSAAAVSQFSITNPVSLLGNVDIRSLSTGSSSLTEASGEDEDEQNCPPYSSDVMKNVQDEMLKGESSGQIFAVVHLGGSQFKITVNDTIIINRIDVETGDRIRIEKVLLVGGENFTVIGTPLLARDLVKIEATVLEKTKGPKKIVFKMKRRKGYRRWKEHFQDLTVLRINSIQVQPSLLSSAQ</sequence>
<evidence type="ECO:0000256" key="4">
    <source>
        <dbReference type="ARBA" id="ARBA00044129"/>
    </source>
</evidence>
<dbReference type="EMBL" id="CALNXJ010000009">
    <property type="protein sequence ID" value="CAH3104785.1"/>
    <property type="molecule type" value="Genomic_DNA"/>
</dbReference>
<comment type="similarity">
    <text evidence="1">Belongs to the bacterial ribosomal protein bL21 family.</text>
</comment>
<evidence type="ECO:0000256" key="1">
    <source>
        <dbReference type="ARBA" id="ARBA00008563"/>
    </source>
</evidence>
<dbReference type="HAMAP" id="MF_01363">
    <property type="entry name" value="Ribosomal_bL21"/>
    <property type="match status" value="1"/>
</dbReference>
<dbReference type="SUPFAM" id="SSF141091">
    <property type="entry name" value="L21p-like"/>
    <property type="match status" value="1"/>
</dbReference>
<evidence type="ECO:0000256" key="3">
    <source>
        <dbReference type="ARBA" id="ARBA00023274"/>
    </source>
</evidence>
<dbReference type="GO" id="GO:0003723">
    <property type="term" value="F:RNA binding"/>
    <property type="evidence" value="ECO:0007669"/>
    <property type="project" value="InterPro"/>
</dbReference>